<reference evidence="1" key="1">
    <citation type="journal article" date="2014" name="Front. Microbiol.">
        <title>High frequency of phylogenetically diverse reductive dehalogenase-homologous genes in deep subseafloor sedimentary metagenomes.</title>
        <authorList>
            <person name="Kawai M."/>
            <person name="Futagami T."/>
            <person name="Toyoda A."/>
            <person name="Takaki Y."/>
            <person name="Nishi S."/>
            <person name="Hori S."/>
            <person name="Arai W."/>
            <person name="Tsubouchi T."/>
            <person name="Morono Y."/>
            <person name="Uchiyama I."/>
            <person name="Ito T."/>
            <person name="Fujiyama A."/>
            <person name="Inagaki F."/>
            <person name="Takami H."/>
        </authorList>
    </citation>
    <scope>NUCLEOTIDE SEQUENCE</scope>
    <source>
        <strain evidence="1">Expedition CK06-06</strain>
    </source>
</reference>
<gene>
    <name evidence="1" type="ORF">S01H1_27974</name>
</gene>
<dbReference type="EMBL" id="BARS01017072">
    <property type="protein sequence ID" value="GAF93884.1"/>
    <property type="molecule type" value="Genomic_DNA"/>
</dbReference>
<proteinExistence type="predicted"/>
<feature type="non-terminal residue" evidence="1">
    <location>
        <position position="1"/>
    </location>
</feature>
<feature type="non-terminal residue" evidence="1">
    <location>
        <position position="278"/>
    </location>
</feature>
<sequence length="278" mass="32552">DNIQSILNLYPPKQNQSQDKNEVNEKNSIYLKKIDKLNDVYYEDISTGLVYWSSYGERTIDNINETIDIEIISKYLETMNDSKKNLDKLKETSCHYKKDDVVVVTLVDCVNWFINNNILLLGNKLNIKKPVFDELKLLLNKRGFCIQCGKEKTKINILPRGLQVKILSVSLDSWETSLGIIIKLVSKKDLNKKNDIYQVSLNNGSETKNIMRKHIKLTECPYCFKTNQVPLIFQCEYPDHYIISFSQIESYVNHYIKEIKETIDKYNEKRIYKNISTI</sequence>
<accession>X0TKW8</accession>
<protein>
    <submittedName>
        <fullName evidence="1">Uncharacterized protein</fullName>
    </submittedName>
</protein>
<organism evidence="1">
    <name type="scientific">marine sediment metagenome</name>
    <dbReference type="NCBI Taxonomy" id="412755"/>
    <lineage>
        <taxon>unclassified sequences</taxon>
        <taxon>metagenomes</taxon>
        <taxon>ecological metagenomes</taxon>
    </lineage>
</organism>
<dbReference type="AlphaFoldDB" id="X0TKW8"/>
<comment type="caution">
    <text evidence="1">The sequence shown here is derived from an EMBL/GenBank/DDBJ whole genome shotgun (WGS) entry which is preliminary data.</text>
</comment>
<name>X0TKW8_9ZZZZ</name>
<evidence type="ECO:0000313" key="1">
    <source>
        <dbReference type="EMBL" id="GAF93884.1"/>
    </source>
</evidence>